<comment type="caution">
    <text evidence="1">The sequence shown here is derived from an EMBL/GenBank/DDBJ whole genome shotgun (WGS) entry which is preliminary data.</text>
</comment>
<dbReference type="EMBL" id="JACHEO010000021">
    <property type="protein sequence ID" value="MBB5349250.1"/>
    <property type="molecule type" value="Genomic_DNA"/>
</dbReference>
<accession>A0A840V5R2</accession>
<gene>
    <name evidence="1" type="ORF">HNQ81_003002</name>
</gene>
<name>A0A840V5R2_9BACT</name>
<protein>
    <submittedName>
        <fullName evidence="1">Uncharacterized protein</fullName>
    </submittedName>
</protein>
<dbReference type="AlphaFoldDB" id="A0A840V5R2"/>
<proteinExistence type="predicted"/>
<organism evidence="1 2">
    <name type="scientific">Desulfoprunum benzoelyticum</name>
    <dbReference type="NCBI Taxonomy" id="1506996"/>
    <lineage>
        <taxon>Bacteria</taxon>
        <taxon>Pseudomonadati</taxon>
        <taxon>Thermodesulfobacteriota</taxon>
        <taxon>Desulfobulbia</taxon>
        <taxon>Desulfobulbales</taxon>
        <taxon>Desulfobulbaceae</taxon>
        <taxon>Desulfoprunum</taxon>
    </lineage>
</organism>
<dbReference type="Proteomes" id="UP000539642">
    <property type="component" value="Unassembled WGS sequence"/>
</dbReference>
<sequence>MSEEIQRNIRFSATTCRGMISPGDGRGVVPVKLENQQASGVAVKAEWRSVARPSLQDVYR</sequence>
<keyword evidence="2" id="KW-1185">Reference proteome</keyword>
<evidence type="ECO:0000313" key="1">
    <source>
        <dbReference type="EMBL" id="MBB5349250.1"/>
    </source>
</evidence>
<evidence type="ECO:0000313" key="2">
    <source>
        <dbReference type="Proteomes" id="UP000539642"/>
    </source>
</evidence>
<reference evidence="1 2" key="1">
    <citation type="submission" date="2020-08" db="EMBL/GenBank/DDBJ databases">
        <title>Genomic Encyclopedia of Type Strains, Phase IV (KMG-IV): sequencing the most valuable type-strain genomes for metagenomic binning, comparative biology and taxonomic classification.</title>
        <authorList>
            <person name="Goeker M."/>
        </authorList>
    </citation>
    <scope>NUCLEOTIDE SEQUENCE [LARGE SCALE GENOMIC DNA]</scope>
    <source>
        <strain evidence="1 2">DSM 28570</strain>
    </source>
</reference>
<dbReference type="RefSeq" id="WP_183352057.1">
    <property type="nucleotide sequence ID" value="NZ_JACHEO010000021.1"/>
</dbReference>